<keyword evidence="8" id="KW-0969">Cilium</keyword>
<comment type="caution">
    <text evidence="8">The sequence shown here is derived from an EMBL/GenBank/DDBJ whole genome shotgun (WGS) entry which is preliminary data.</text>
</comment>
<keyword evidence="4 5" id="KW-0975">Bacterial flagellum</keyword>
<evidence type="ECO:0000256" key="3">
    <source>
        <dbReference type="ARBA" id="ARBA00023054"/>
    </source>
</evidence>
<comment type="subcellular location">
    <subcellularLocation>
        <location evidence="5">Secreted</location>
    </subcellularLocation>
    <subcellularLocation>
        <location evidence="5">Bacterial flagellum</location>
    </subcellularLocation>
</comment>
<keyword evidence="5" id="KW-0964">Secreted</keyword>
<comment type="function">
    <text evidence="5">Required for morphogenesis and for the elongation of the flagellar filament by facilitating polymerization of the flagellin monomers at the tip of growing filament. Forms a capping structure, which prevents flagellin subunits (transported through the central channel of the flagellum) from leaking out without polymerization at the distal end.</text>
</comment>
<dbReference type="RefSeq" id="WP_057657409.1">
    <property type="nucleotide sequence ID" value="NZ_LDJL01000004.1"/>
</dbReference>
<evidence type="ECO:0000259" key="7">
    <source>
        <dbReference type="Pfam" id="PF07195"/>
    </source>
</evidence>
<evidence type="ECO:0000313" key="8">
    <source>
        <dbReference type="EMBL" id="KRG71079.1"/>
    </source>
</evidence>
<dbReference type="Proteomes" id="UP000052052">
    <property type="component" value="Unassembled WGS sequence"/>
</dbReference>
<dbReference type="GO" id="GO:0009424">
    <property type="term" value="C:bacterial-type flagellum hook"/>
    <property type="evidence" value="ECO:0007669"/>
    <property type="project" value="UniProtKB-UniRule"/>
</dbReference>
<gene>
    <name evidence="8" type="ORF">ABB29_04475</name>
</gene>
<dbReference type="InterPro" id="IPR010810">
    <property type="entry name" value="Flagellin_hook_IN_motif"/>
</dbReference>
<dbReference type="PANTHER" id="PTHR30288">
    <property type="entry name" value="FLAGELLAR CAP/ASSEMBLY PROTEIN FLID"/>
    <property type="match status" value="1"/>
</dbReference>
<dbReference type="GO" id="GO:0007155">
    <property type="term" value="P:cell adhesion"/>
    <property type="evidence" value="ECO:0007669"/>
    <property type="project" value="InterPro"/>
</dbReference>
<name>A0A0R0CY64_9GAMM</name>
<proteinExistence type="inferred from homology"/>
<comment type="similarity">
    <text evidence="1 5">Belongs to the FliD family.</text>
</comment>
<reference evidence="8 9" key="1">
    <citation type="submission" date="2015-05" db="EMBL/GenBank/DDBJ databases">
        <title>Genome sequencing and analysis of members of genus Stenotrophomonas.</title>
        <authorList>
            <person name="Patil P.P."/>
            <person name="Midha S."/>
            <person name="Patil P.B."/>
        </authorList>
    </citation>
    <scope>NUCLEOTIDE SEQUENCE [LARGE SCALE GENOMIC DNA]</scope>
    <source>
        <strain evidence="8 9">DSM 21858</strain>
    </source>
</reference>
<feature type="domain" description="Flagellar hook-associated protein 2 C-terminal" evidence="7">
    <location>
        <begin position="214"/>
        <end position="437"/>
    </location>
</feature>
<keyword evidence="3" id="KW-0175">Coiled coil</keyword>
<evidence type="ECO:0000256" key="4">
    <source>
        <dbReference type="ARBA" id="ARBA00023143"/>
    </source>
</evidence>
<dbReference type="PANTHER" id="PTHR30288:SF0">
    <property type="entry name" value="FLAGELLAR HOOK-ASSOCIATED PROTEIN 2"/>
    <property type="match status" value="1"/>
</dbReference>
<dbReference type="OrthoDB" id="5980200at2"/>
<dbReference type="InterPro" id="IPR040026">
    <property type="entry name" value="FliD"/>
</dbReference>
<keyword evidence="8" id="KW-0966">Cell projection</keyword>
<keyword evidence="9" id="KW-1185">Reference proteome</keyword>
<evidence type="ECO:0000313" key="9">
    <source>
        <dbReference type="Proteomes" id="UP000052052"/>
    </source>
</evidence>
<dbReference type="GO" id="GO:0071973">
    <property type="term" value="P:bacterial-type flagellum-dependent cell motility"/>
    <property type="evidence" value="ECO:0007669"/>
    <property type="project" value="TreeGrafter"/>
</dbReference>
<protein>
    <recommendedName>
        <fullName evidence="5">Flagellar hook-associated protein 2</fullName>
        <shortName evidence="5">HAP2</shortName>
    </recommendedName>
    <alternativeName>
        <fullName evidence="5">Flagellar cap protein</fullName>
    </alternativeName>
</protein>
<dbReference type="InterPro" id="IPR003481">
    <property type="entry name" value="FliD_N"/>
</dbReference>
<feature type="domain" description="Flagellar hook-associated protein 2 N-terminal" evidence="6">
    <location>
        <begin position="13"/>
        <end position="109"/>
    </location>
</feature>
<dbReference type="Pfam" id="PF07195">
    <property type="entry name" value="FliD_C"/>
    <property type="match status" value="1"/>
</dbReference>
<evidence type="ECO:0000256" key="1">
    <source>
        <dbReference type="ARBA" id="ARBA00009764"/>
    </source>
</evidence>
<accession>A0A0R0CY64</accession>
<dbReference type="PATRIC" id="fig|344882.3.peg.2231"/>
<sequence>MADYSLGYGGIGSGLDITGMVEQLVAADRAPADNRLNRVENAAKFKISALGTVSSAFNNLQTALKAMTGADAFDARSVKSSTDTTLTATAGKSTPTGTYNIEVLSLATANKWLADSPVATSQTFAAGKLSVQVGDTTLDVDVPAGATLADIRSAINQAGAGKGVQASIVSANEGQFLSLSADKTGADNSVSLAFAEGGSDLQDLVASMQERVQAKDARVSIDGLEITASNNTLTDAVPGLSLVLKSEGSSTVTVSGDVAASRKLVQDFVTAYNAALAAIGTATAYDAENDAPSALTGDAQMRGASGQLRGMLGNLLGDLAAQGLDAKTLGLQTKGYPSSDGSLVLDTAKFDAAMAKDPDRIRAAFTGDSGFANTLLDTVKGYIGTDGAFTRRTATLNLQVKDVATQRTALDARMEAVGNRYKAQFVALDSMISQMNSTSSYLSQQLASLAAQI</sequence>
<dbReference type="AlphaFoldDB" id="A0A0R0CY64"/>
<dbReference type="GO" id="GO:0009421">
    <property type="term" value="C:bacterial-type flagellum filament cap"/>
    <property type="evidence" value="ECO:0007669"/>
    <property type="project" value="InterPro"/>
</dbReference>
<dbReference type="Pfam" id="PF02465">
    <property type="entry name" value="FliD_N"/>
    <property type="match status" value="1"/>
</dbReference>
<evidence type="ECO:0000259" key="6">
    <source>
        <dbReference type="Pfam" id="PF02465"/>
    </source>
</evidence>
<organism evidence="8 9">
    <name type="scientific">Pseudoxanthomonas dokdonensis</name>
    <dbReference type="NCBI Taxonomy" id="344882"/>
    <lineage>
        <taxon>Bacteria</taxon>
        <taxon>Pseudomonadati</taxon>
        <taxon>Pseudomonadota</taxon>
        <taxon>Gammaproteobacteria</taxon>
        <taxon>Lysobacterales</taxon>
        <taxon>Lysobacteraceae</taxon>
        <taxon>Pseudoxanthomonas</taxon>
    </lineage>
</organism>
<dbReference type="Pfam" id="PF07196">
    <property type="entry name" value="Flagellin_IN"/>
    <property type="match status" value="1"/>
</dbReference>
<dbReference type="InterPro" id="IPR010809">
    <property type="entry name" value="FliD_C"/>
</dbReference>
<evidence type="ECO:0000256" key="2">
    <source>
        <dbReference type="ARBA" id="ARBA00011255"/>
    </source>
</evidence>
<dbReference type="GO" id="GO:0005576">
    <property type="term" value="C:extracellular region"/>
    <property type="evidence" value="ECO:0007669"/>
    <property type="project" value="UniProtKB-SubCell"/>
</dbReference>
<keyword evidence="8" id="KW-0282">Flagellum</keyword>
<dbReference type="STRING" id="344882.ABB29_04475"/>
<evidence type="ECO:0000256" key="5">
    <source>
        <dbReference type="RuleBase" id="RU362066"/>
    </source>
</evidence>
<comment type="subunit">
    <text evidence="2 5">Homopentamer.</text>
</comment>
<dbReference type="EMBL" id="LDJL01000004">
    <property type="protein sequence ID" value="KRG71079.1"/>
    <property type="molecule type" value="Genomic_DNA"/>
</dbReference>